<dbReference type="Pfam" id="PF00072">
    <property type="entry name" value="Response_reg"/>
    <property type="match status" value="1"/>
</dbReference>
<dbReference type="InterPro" id="IPR000792">
    <property type="entry name" value="Tscrpt_reg_LuxR_C"/>
</dbReference>
<dbReference type="SUPFAM" id="SSF52172">
    <property type="entry name" value="CheY-like"/>
    <property type="match status" value="1"/>
</dbReference>
<dbReference type="PROSITE" id="PS00622">
    <property type="entry name" value="HTH_LUXR_1"/>
    <property type="match status" value="1"/>
</dbReference>
<dbReference type="AlphaFoldDB" id="A0A9N8MM18"/>
<organism evidence="8 9">
    <name type="scientific">Paraburkholderia domus</name>
    <dbReference type="NCBI Taxonomy" id="2793075"/>
    <lineage>
        <taxon>Bacteria</taxon>
        <taxon>Pseudomonadati</taxon>
        <taxon>Pseudomonadota</taxon>
        <taxon>Betaproteobacteria</taxon>
        <taxon>Burkholderiales</taxon>
        <taxon>Burkholderiaceae</taxon>
        <taxon>Paraburkholderia</taxon>
    </lineage>
</organism>
<keyword evidence="9" id="KW-1185">Reference proteome</keyword>
<dbReference type="PRINTS" id="PR00038">
    <property type="entry name" value="HTHLUXR"/>
</dbReference>
<evidence type="ECO:0000313" key="8">
    <source>
        <dbReference type="EMBL" id="CAE6871755.1"/>
    </source>
</evidence>
<dbReference type="PANTHER" id="PTHR43214">
    <property type="entry name" value="TWO-COMPONENT RESPONSE REGULATOR"/>
    <property type="match status" value="1"/>
</dbReference>
<dbReference type="InterPro" id="IPR039420">
    <property type="entry name" value="WalR-like"/>
</dbReference>
<evidence type="ECO:0000256" key="2">
    <source>
        <dbReference type="ARBA" id="ARBA00023015"/>
    </source>
</evidence>
<feature type="domain" description="HTH luxR-type" evidence="6">
    <location>
        <begin position="142"/>
        <end position="207"/>
    </location>
</feature>
<feature type="domain" description="Response regulatory" evidence="7">
    <location>
        <begin position="3"/>
        <end position="120"/>
    </location>
</feature>
<evidence type="ECO:0000313" key="9">
    <source>
        <dbReference type="Proteomes" id="UP000675121"/>
    </source>
</evidence>
<evidence type="ECO:0000256" key="3">
    <source>
        <dbReference type="ARBA" id="ARBA00023125"/>
    </source>
</evidence>
<evidence type="ECO:0000256" key="5">
    <source>
        <dbReference type="PROSITE-ProRule" id="PRU00169"/>
    </source>
</evidence>
<dbReference type="PANTHER" id="PTHR43214:SF41">
    <property type="entry name" value="NITRATE_NITRITE RESPONSE REGULATOR PROTEIN NARP"/>
    <property type="match status" value="1"/>
</dbReference>
<evidence type="ECO:0000259" key="7">
    <source>
        <dbReference type="PROSITE" id="PS50110"/>
    </source>
</evidence>
<dbReference type="InterPro" id="IPR001789">
    <property type="entry name" value="Sig_transdc_resp-reg_receiver"/>
</dbReference>
<evidence type="ECO:0000256" key="4">
    <source>
        <dbReference type="ARBA" id="ARBA00023163"/>
    </source>
</evidence>
<keyword evidence="2" id="KW-0805">Transcription regulation</keyword>
<protein>
    <submittedName>
        <fullName evidence="8">Oxygen regulatory protein NreC</fullName>
    </submittedName>
</protein>
<name>A0A9N8MM18_9BURK</name>
<dbReference type="InterPro" id="IPR058245">
    <property type="entry name" value="NreC/VraR/RcsB-like_REC"/>
</dbReference>
<keyword evidence="4" id="KW-0804">Transcription</keyword>
<dbReference type="SMART" id="SM00421">
    <property type="entry name" value="HTH_LUXR"/>
    <property type="match status" value="1"/>
</dbReference>
<proteinExistence type="predicted"/>
<dbReference type="GO" id="GO:0003677">
    <property type="term" value="F:DNA binding"/>
    <property type="evidence" value="ECO:0007669"/>
    <property type="project" value="UniProtKB-KW"/>
</dbReference>
<keyword evidence="3" id="KW-0238">DNA-binding</keyword>
<evidence type="ECO:0000259" key="6">
    <source>
        <dbReference type="PROSITE" id="PS50043"/>
    </source>
</evidence>
<feature type="modified residue" description="4-aspartylphosphate" evidence="5">
    <location>
        <position position="55"/>
    </location>
</feature>
<dbReference type="GO" id="GO:0000160">
    <property type="term" value="P:phosphorelay signal transduction system"/>
    <property type="evidence" value="ECO:0007669"/>
    <property type="project" value="InterPro"/>
</dbReference>
<evidence type="ECO:0000256" key="1">
    <source>
        <dbReference type="ARBA" id="ARBA00022553"/>
    </source>
</evidence>
<dbReference type="RefSeq" id="WP_201139630.1">
    <property type="nucleotide sequence ID" value="NZ_CAJNAS010000003.1"/>
</dbReference>
<dbReference type="Pfam" id="PF00196">
    <property type="entry name" value="GerE"/>
    <property type="match status" value="1"/>
</dbReference>
<dbReference type="CDD" id="cd17535">
    <property type="entry name" value="REC_NarL-like"/>
    <property type="match status" value="1"/>
</dbReference>
<dbReference type="EMBL" id="CAJNAS010000003">
    <property type="protein sequence ID" value="CAE6871755.1"/>
    <property type="molecule type" value="Genomic_DNA"/>
</dbReference>
<dbReference type="PROSITE" id="PS50043">
    <property type="entry name" value="HTH_LUXR_2"/>
    <property type="match status" value="1"/>
</dbReference>
<keyword evidence="1 5" id="KW-0597">Phosphoprotein</keyword>
<gene>
    <name evidence="8" type="primary">nreC_2</name>
    <name evidence="8" type="ORF">R70211_01294</name>
</gene>
<dbReference type="Gene3D" id="3.40.50.2300">
    <property type="match status" value="1"/>
</dbReference>
<reference evidence="8" key="1">
    <citation type="submission" date="2021-02" db="EMBL/GenBank/DDBJ databases">
        <authorList>
            <person name="Vanwijnsberghe S."/>
        </authorList>
    </citation>
    <scope>NUCLEOTIDE SEQUENCE</scope>
    <source>
        <strain evidence="8">R-70211</strain>
    </source>
</reference>
<dbReference type="InterPro" id="IPR016032">
    <property type="entry name" value="Sig_transdc_resp-reg_C-effctor"/>
</dbReference>
<accession>A0A9N8MM18</accession>
<dbReference type="PROSITE" id="PS50110">
    <property type="entry name" value="RESPONSE_REGULATORY"/>
    <property type="match status" value="1"/>
</dbReference>
<dbReference type="Proteomes" id="UP000675121">
    <property type="component" value="Unassembled WGS sequence"/>
</dbReference>
<sequence>MIHILIASGHAIVLGALTQMVSAHPDMAVTAEFPLEFAVTPDSPNWSPADLMLFDVTMPGTDAIELIHCLSIQRPDLPVLVLSELNDSAVVPTMLRMGAKGCIARESEPAVLFQAIREVVAGRKFIDPALVNAFFFGDAWAEQLPEGLLSRREYQVLQMIASGRKVSDIARSFSLSVKTVSTHKTRLMRKLNVENNADLMRYALRYGFATTP</sequence>
<dbReference type="CDD" id="cd06170">
    <property type="entry name" value="LuxR_C_like"/>
    <property type="match status" value="1"/>
</dbReference>
<dbReference type="InterPro" id="IPR011006">
    <property type="entry name" value="CheY-like_superfamily"/>
</dbReference>
<dbReference type="SUPFAM" id="SSF46894">
    <property type="entry name" value="C-terminal effector domain of the bipartite response regulators"/>
    <property type="match status" value="1"/>
</dbReference>
<dbReference type="SMART" id="SM00448">
    <property type="entry name" value="REC"/>
    <property type="match status" value="1"/>
</dbReference>
<comment type="caution">
    <text evidence="8">The sequence shown here is derived from an EMBL/GenBank/DDBJ whole genome shotgun (WGS) entry which is preliminary data.</text>
</comment>
<dbReference type="GO" id="GO:0006355">
    <property type="term" value="P:regulation of DNA-templated transcription"/>
    <property type="evidence" value="ECO:0007669"/>
    <property type="project" value="InterPro"/>
</dbReference>